<proteinExistence type="predicted"/>
<reference evidence="1 2" key="1">
    <citation type="submission" date="2009-10" db="EMBL/GenBank/DDBJ databases">
        <authorList>
            <person name="Harkins D.M."/>
            <person name="Madupu R."/>
            <person name="Durkin A.S."/>
            <person name="Torralba M."/>
            <person name="Methe B."/>
            <person name="Sutton G.G."/>
            <person name="Strausberg R.L."/>
            <person name="Nelson K.E."/>
        </authorList>
    </citation>
    <scope>NUCLEOTIDE SEQUENCE [LARGE SCALE GENOMIC DNA]</scope>
    <source>
        <strain evidence="1 2">F0264</strain>
    </source>
</reference>
<name>D0GJX8_9FUSO</name>
<dbReference type="InterPro" id="IPR002043">
    <property type="entry name" value="UDG_fam1"/>
</dbReference>
<dbReference type="AlphaFoldDB" id="D0GJX8"/>
<comment type="caution">
    <text evidence="1">The sequence shown here is derived from an EMBL/GenBank/DDBJ whole genome shotgun (WGS) entry which is preliminary data.</text>
</comment>
<gene>
    <name evidence="1" type="ORF">HMPREF0554_1131</name>
</gene>
<dbReference type="GO" id="GO:0097510">
    <property type="term" value="P:base-excision repair, AP site formation via deaminated base removal"/>
    <property type="evidence" value="ECO:0007669"/>
    <property type="project" value="TreeGrafter"/>
</dbReference>
<dbReference type="InterPro" id="IPR036895">
    <property type="entry name" value="Uracil-DNA_glycosylase-like_sf"/>
</dbReference>
<evidence type="ECO:0000313" key="2">
    <source>
        <dbReference type="Proteomes" id="UP000004226"/>
    </source>
</evidence>
<accession>D0GJX8</accession>
<dbReference type="EMBL" id="ADAD01000052">
    <property type="protein sequence ID" value="EEY35571.1"/>
    <property type="molecule type" value="Genomic_DNA"/>
</dbReference>
<dbReference type="SUPFAM" id="SSF50978">
    <property type="entry name" value="WD40 repeat-like"/>
    <property type="match status" value="1"/>
</dbReference>
<organism evidence="1 2">
    <name type="scientific">Pseudoleptotrichia goodfellowii F0264</name>
    <dbReference type="NCBI Taxonomy" id="596323"/>
    <lineage>
        <taxon>Bacteria</taxon>
        <taxon>Fusobacteriati</taxon>
        <taxon>Fusobacteriota</taxon>
        <taxon>Fusobacteriia</taxon>
        <taxon>Fusobacteriales</taxon>
        <taxon>Leptotrichiaceae</taxon>
        <taxon>Pseudoleptotrichia</taxon>
    </lineage>
</organism>
<dbReference type="SUPFAM" id="SSF52141">
    <property type="entry name" value="Uracil-DNA glycosylase-like"/>
    <property type="match status" value="1"/>
</dbReference>
<dbReference type="RefSeq" id="WP_006806715.1">
    <property type="nucleotide sequence ID" value="NZ_ADAD01000052.1"/>
</dbReference>
<sequence length="559" mass="64604">MNIILEDSIYHRSGIKDFGVDPVNERIIMTGEKLVFFKNGKIEKEISGKVKNCEIIKYIKEKNQLFVSSTFFVSTGTGKVYKCDSSKKKIVEPVFDSEKLIEFINFTTGGKIIYIENDILYSYDSNSLELNQAEISEKESRQRGNYKLFTSGENVILKYRELHSQTNIINIFDSKLEKIFEIKTENNHIYAKISDLEYIAGTATGEIEIWNILEKELYNSIKIADSRITYIEKNNGNYFIGTGNGDLIITDWEFKTLKTQSVFKNEIIKICYIEDQIFILSADNKIVTLKIINEENDSKNASLREKFLEEYNIHSDYYDFFTLDRVIKIDNFIKEMDIKKINYTPSRENIFKVFSDSISSRKVCLIGKDPYFQEGVATGLSFEVNKSSWDDPDINTSLKNIVKLIYKTYTGKSEDISKIREEIENKKFLILPPNKLIKSWKEQGVLLVSAALTTIVGKAGEHHKFWDPFTRDLLEYISAKNPNIVYFLWGKDAEIFEKNILSGEIIKHNHPAISGNLSNEKDFMNGKSFEKTKNIINWTGFEIKPEKVAENTENTGRLF</sequence>
<evidence type="ECO:0000313" key="1">
    <source>
        <dbReference type="EMBL" id="EEY35571.1"/>
    </source>
</evidence>
<dbReference type="Proteomes" id="UP000004226">
    <property type="component" value="Unassembled WGS sequence"/>
</dbReference>
<dbReference type="CDD" id="cd10027">
    <property type="entry name" value="UDG-F1-like"/>
    <property type="match status" value="1"/>
</dbReference>
<dbReference type="PANTHER" id="PTHR11264:SF0">
    <property type="entry name" value="URACIL-DNA GLYCOSYLASE"/>
    <property type="match status" value="1"/>
</dbReference>
<dbReference type="InterPro" id="IPR036322">
    <property type="entry name" value="WD40_repeat_dom_sf"/>
</dbReference>
<dbReference type="GO" id="GO:0004844">
    <property type="term" value="F:uracil DNA N-glycosylase activity"/>
    <property type="evidence" value="ECO:0007669"/>
    <property type="project" value="InterPro"/>
</dbReference>
<dbReference type="PANTHER" id="PTHR11264">
    <property type="entry name" value="URACIL-DNA GLYCOSYLASE"/>
    <property type="match status" value="1"/>
</dbReference>
<keyword evidence="2" id="KW-1185">Reference proteome</keyword>
<protein>
    <submittedName>
        <fullName evidence="1">Uracil-DNA glycosylase family protein</fullName>
    </submittedName>
</protein>
<dbReference type="eggNOG" id="COG0692">
    <property type="taxonomic scope" value="Bacteria"/>
</dbReference>
<dbReference type="Gene3D" id="3.40.470.10">
    <property type="entry name" value="Uracil-DNA glycosylase-like domain"/>
    <property type="match status" value="1"/>
</dbReference>